<evidence type="ECO:0000256" key="1">
    <source>
        <dbReference type="SAM" id="Phobius"/>
    </source>
</evidence>
<dbReference type="RefSeq" id="WP_134465362.1">
    <property type="nucleotide sequence ID" value="NZ_JBHMFL010000155.1"/>
</dbReference>
<keyword evidence="1" id="KW-0812">Transmembrane</keyword>
<comment type="caution">
    <text evidence="2">The sequence shown here is derived from an EMBL/GenBank/DDBJ whole genome shotgun (WGS) entry which is preliminary data.</text>
</comment>
<organism evidence="2 3">
    <name type="scientific">Paraburkholderia dipogonis</name>
    <dbReference type="NCBI Taxonomy" id="1211383"/>
    <lineage>
        <taxon>Bacteria</taxon>
        <taxon>Pseudomonadati</taxon>
        <taxon>Pseudomonadota</taxon>
        <taxon>Betaproteobacteria</taxon>
        <taxon>Burkholderiales</taxon>
        <taxon>Burkholderiaceae</taxon>
        <taxon>Paraburkholderia</taxon>
    </lineage>
</organism>
<reference evidence="2 3" key="1">
    <citation type="submission" date="2019-03" db="EMBL/GenBank/DDBJ databases">
        <title>Complete Genome Sequence of Paraburkholderia dipogonis ICMP 19430T, a Nitrogen-fixing Symbiont of the South African Invasive Legume Dipogon lignosus in New Zealand.</title>
        <authorList>
            <person name="De Meyer S.E."/>
        </authorList>
    </citation>
    <scope>NUCLEOTIDE SEQUENCE [LARGE SCALE GENOMIC DNA]</scope>
    <source>
        <strain evidence="2 3">ICMP 19430</strain>
    </source>
</reference>
<dbReference type="GeneID" id="97304781"/>
<keyword evidence="1" id="KW-1133">Transmembrane helix</keyword>
<feature type="transmembrane region" description="Helical" evidence="1">
    <location>
        <begin position="50"/>
        <end position="68"/>
    </location>
</feature>
<evidence type="ECO:0000313" key="3">
    <source>
        <dbReference type="Proteomes" id="UP000297385"/>
    </source>
</evidence>
<dbReference type="Proteomes" id="UP000297385">
    <property type="component" value="Unassembled WGS sequence"/>
</dbReference>
<keyword evidence="1" id="KW-0472">Membrane</keyword>
<protein>
    <submittedName>
        <fullName evidence="2">Uncharacterized protein</fullName>
    </submittedName>
</protein>
<proteinExistence type="predicted"/>
<sequence>MNLLLSFAPFLAFAVIERLAGAQAGLIAGALVAAALLARDIVSPARHVKLLEAGTVLLFGALAVYALTSDVHWSIAAVRLRVDAGLALIVLTSIALRRPFTLQYARESVGREHWDSARFIHVNYVISAAWALAFGMLVLADIAMVYAPALPHSVGVMATVATLVAAVKFTAWYPEQHAVARTSR</sequence>
<feature type="transmembrane region" description="Helical" evidence="1">
    <location>
        <begin position="154"/>
        <end position="173"/>
    </location>
</feature>
<feature type="transmembrane region" description="Helical" evidence="1">
    <location>
        <begin position="80"/>
        <end position="100"/>
    </location>
</feature>
<accession>A0A4Y8MXJ9</accession>
<dbReference type="EMBL" id="SNVI01000002">
    <property type="protein sequence ID" value="TFE42095.1"/>
    <property type="molecule type" value="Genomic_DNA"/>
</dbReference>
<name>A0A4Y8MXJ9_9BURK</name>
<evidence type="ECO:0000313" key="2">
    <source>
        <dbReference type="EMBL" id="TFE42095.1"/>
    </source>
</evidence>
<dbReference type="AlphaFoldDB" id="A0A4Y8MXJ9"/>
<gene>
    <name evidence="2" type="ORF">E2553_36440</name>
</gene>
<feature type="transmembrane region" description="Helical" evidence="1">
    <location>
        <begin position="120"/>
        <end position="147"/>
    </location>
</feature>